<comment type="caution">
    <text evidence="6">The sequence shown here is derived from an EMBL/GenBank/DDBJ whole genome shotgun (WGS) entry which is preliminary data.</text>
</comment>
<dbReference type="InterPro" id="IPR011016">
    <property type="entry name" value="Znf_RING-CH"/>
</dbReference>
<dbReference type="PANTHER" id="PTHR46158">
    <property type="entry name" value="OS02G0165000 PROTEIN"/>
    <property type="match status" value="1"/>
</dbReference>
<proteinExistence type="predicted"/>
<evidence type="ECO:0000256" key="3">
    <source>
        <dbReference type="ARBA" id="ARBA00022833"/>
    </source>
</evidence>
<reference evidence="6" key="2">
    <citation type="journal article" date="2024" name="Plant">
        <title>Genomic evolution and insights into agronomic trait innovations of Sesamum species.</title>
        <authorList>
            <person name="Miao H."/>
            <person name="Wang L."/>
            <person name="Qu L."/>
            <person name="Liu H."/>
            <person name="Sun Y."/>
            <person name="Le M."/>
            <person name="Wang Q."/>
            <person name="Wei S."/>
            <person name="Zheng Y."/>
            <person name="Lin W."/>
            <person name="Duan Y."/>
            <person name="Cao H."/>
            <person name="Xiong S."/>
            <person name="Wang X."/>
            <person name="Wei L."/>
            <person name="Li C."/>
            <person name="Ma Q."/>
            <person name="Ju M."/>
            <person name="Zhao R."/>
            <person name="Li G."/>
            <person name="Mu C."/>
            <person name="Tian Q."/>
            <person name="Mei H."/>
            <person name="Zhang T."/>
            <person name="Gao T."/>
            <person name="Zhang H."/>
        </authorList>
    </citation>
    <scope>NUCLEOTIDE SEQUENCE</scope>
    <source>
        <strain evidence="6">3651</strain>
    </source>
</reference>
<dbReference type="Gene3D" id="3.30.40.10">
    <property type="entry name" value="Zinc/RING finger domain, C3HC4 (zinc finger)"/>
    <property type="match status" value="1"/>
</dbReference>
<dbReference type="EMBL" id="JACGWO010000002">
    <property type="protein sequence ID" value="KAK4435850.1"/>
    <property type="molecule type" value="Genomic_DNA"/>
</dbReference>
<keyword evidence="3" id="KW-0862">Zinc</keyword>
<dbReference type="AlphaFoldDB" id="A0AAE1YSW2"/>
<evidence type="ECO:0000256" key="1">
    <source>
        <dbReference type="ARBA" id="ARBA00022723"/>
    </source>
</evidence>
<evidence type="ECO:0000313" key="6">
    <source>
        <dbReference type="EMBL" id="KAK4435850.1"/>
    </source>
</evidence>
<feature type="compositionally biased region" description="Basic and acidic residues" evidence="4">
    <location>
        <begin position="1"/>
        <end position="11"/>
    </location>
</feature>
<feature type="region of interest" description="Disordered" evidence="4">
    <location>
        <begin position="1"/>
        <end position="30"/>
    </location>
</feature>
<name>A0AAE1YSW2_9LAMI</name>
<reference evidence="6" key="1">
    <citation type="submission" date="2020-06" db="EMBL/GenBank/DDBJ databases">
        <authorList>
            <person name="Li T."/>
            <person name="Hu X."/>
            <person name="Zhang T."/>
            <person name="Song X."/>
            <person name="Zhang H."/>
            <person name="Dai N."/>
            <person name="Sheng W."/>
            <person name="Hou X."/>
            <person name="Wei L."/>
        </authorList>
    </citation>
    <scope>NUCLEOTIDE SEQUENCE</scope>
    <source>
        <strain evidence="6">3651</strain>
        <tissue evidence="6">Leaf</tissue>
    </source>
</reference>
<dbReference type="GO" id="GO:0008270">
    <property type="term" value="F:zinc ion binding"/>
    <property type="evidence" value="ECO:0007669"/>
    <property type="project" value="UniProtKB-KW"/>
</dbReference>
<dbReference type="InterPro" id="IPR013083">
    <property type="entry name" value="Znf_RING/FYVE/PHD"/>
</dbReference>
<dbReference type="PANTHER" id="PTHR46158:SF11">
    <property type="entry name" value="ZINC FINGER PROTEIN"/>
    <property type="match status" value="1"/>
</dbReference>
<protein>
    <recommendedName>
        <fullName evidence="5">RING-CH-type domain-containing protein</fullName>
    </recommendedName>
</protein>
<evidence type="ECO:0000313" key="7">
    <source>
        <dbReference type="Proteomes" id="UP001293254"/>
    </source>
</evidence>
<accession>A0AAE1YSW2</accession>
<keyword evidence="1" id="KW-0479">Metal-binding</keyword>
<feature type="domain" description="RING-CH-type" evidence="5">
    <location>
        <begin position="69"/>
        <end position="131"/>
    </location>
</feature>
<keyword evidence="7" id="KW-1185">Reference proteome</keyword>
<sequence length="165" mass="18982">MQKAMEAKERGNISSSGSHPHRHVLSMPVPLSRPPESLGLRLSSQEEEQIIVRVKLAPQSNVEGEEVGKIHKEEAVCRFCFDRFEDENILMTKCNCKMVALIHEDCAVERRRSRKDGNFKCEDCEQDIQIVPVTLSMPADKEKFEKPSSTSKRYMRNCFGFWFFG</sequence>
<dbReference type="PROSITE" id="PS51292">
    <property type="entry name" value="ZF_RING_CH"/>
    <property type="match status" value="1"/>
</dbReference>
<evidence type="ECO:0000256" key="4">
    <source>
        <dbReference type="SAM" id="MobiDB-lite"/>
    </source>
</evidence>
<organism evidence="6 7">
    <name type="scientific">Sesamum alatum</name>
    <dbReference type="NCBI Taxonomy" id="300844"/>
    <lineage>
        <taxon>Eukaryota</taxon>
        <taxon>Viridiplantae</taxon>
        <taxon>Streptophyta</taxon>
        <taxon>Embryophyta</taxon>
        <taxon>Tracheophyta</taxon>
        <taxon>Spermatophyta</taxon>
        <taxon>Magnoliopsida</taxon>
        <taxon>eudicotyledons</taxon>
        <taxon>Gunneridae</taxon>
        <taxon>Pentapetalae</taxon>
        <taxon>asterids</taxon>
        <taxon>lamiids</taxon>
        <taxon>Lamiales</taxon>
        <taxon>Pedaliaceae</taxon>
        <taxon>Sesamum</taxon>
    </lineage>
</organism>
<dbReference type="Proteomes" id="UP001293254">
    <property type="component" value="Unassembled WGS sequence"/>
</dbReference>
<gene>
    <name evidence="6" type="ORF">Salat_0748600</name>
</gene>
<evidence type="ECO:0000259" key="5">
    <source>
        <dbReference type="PROSITE" id="PS51292"/>
    </source>
</evidence>
<evidence type="ECO:0000256" key="2">
    <source>
        <dbReference type="ARBA" id="ARBA00022771"/>
    </source>
</evidence>
<keyword evidence="2" id="KW-0863">Zinc-finger</keyword>